<gene>
    <name evidence="3" type="ORF">GJU41_12495</name>
</gene>
<accession>A0A6I2MBR6</accession>
<sequence>MAFNFRNEDVFNSISGKKRKASSAFKDTYYVAHAYTAKTNEVINEIVFGTLNTKSLKIEGLLLVTNRRLLFIAVKKYKYKMLAWNFVDIRHISLAKKFLGFNVTISTSTESFIVAGIAEGDHEKFITSIRKMTNKNSAVTTTSTKTTQKSTEKIIEEIRKYSALKDEGLLTEDEFAAKKKQLLGI</sequence>
<organism evidence="3 4">
    <name type="scientific">Metabacillus idriensis</name>
    <dbReference type="NCBI Taxonomy" id="324768"/>
    <lineage>
        <taxon>Bacteria</taxon>
        <taxon>Bacillati</taxon>
        <taxon>Bacillota</taxon>
        <taxon>Bacilli</taxon>
        <taxon>Bacillales</taxon>
        <taxon>Bacillaceae</taxon>
        <taxon>Metabacillus</taxon>
    </lineage>
</organism>
<dbReference type="Pfam" id="PF09851">
    <property type="entry name" value="SHOCT"/>
    <property type="match status" value="1"/>
</dbReference>
<evidence type="ECO:0008006" key="5">
    <source>
        <dbReference type="Google" id="ProtNLM"/>
    </source>
</evidence>
<evidence type="ECO:0000259" key="2">
    <source>
        <dbReference type="Pfam" id="PF14470"/>
    </source>
</evidence>
<protein>
    <recommendedName>
        <fullName evidence="5">YokE-like PH domain-containing protein</fullName>
    </recommendedName>
</protein>
<proteinExistence type="predicted"/>
<keyword evidence="4" id="KW-1185">Reference proteome</keyword>
<dbReference type="AlphaFoldDB" id="A0A6I2MBR6"/>
<dbReference type="RefSeq" id="WP_154318890.1">
    <property type="nucleotide sequence ID" value="NZ_CAJGAA010000002.1"/>
</dbReference>
<name>A0A6I2MBR6_9BACI</name>
<comment type="caution">
    <text evidence="3">The sequence shown here is derived from an EMBL/GenBank/DDBJ whole genome shotgun (WGS) entry which is preliminary data.</text>
</comment>
<evidence type="ECO:0000259" key="1">
    <source>
        <dbReference type="Pfam" id="PF09851"/>
    </source>
</evidence>
<dbReference type="Pfam" id="PF14470">
    <property type="entry name" value="bPH_3"/>
    <property type="match status" value="1"/>
</dbReference>
<reference evidence="3 4" key="1">
    <citation type="submission" date="2019-11" db="EMBL/GenBank/DDBJ databases">
        <title>Bacillus idriensis genome.</title>
        <authorList>
            <person name="Konopka E.N."/>
            <person name="Newman J.D."/>
        </authorList>
    </citation>
    <scope>NUCLEOTIDE SEQUENCE [LARGE SCALE GENOMIC DNA]</scope>
    <source>
        <strain evidence="3 4">DSM 19097</strain>
    </source>
</reference>
<dbReference type="Proteomes" id="UP000441585">
    <property type="component" value="Unassembled WGS sequence"/>
</dbReference>
<feature type="domain" description="SHOCT" evidence="1">
    <location>
        <begin position="156"/>
        <end position="183"/>
    </location>
</feature>
<dbReference type="EMBL" id="WKKF01000002">
    <property type="protein sequence ID" value="MRX54794.1"/>
    <property type="molecule type" value="Genomic_DNA"/>
</dbReference>
<feature type="domain" description="YokE-like PH" evidence="2">
    <location>
        <begin position="41"/>
        <end position="131"/>
    </location>
</feature>
<evidence type="ECO:0000313" key="4">
    <source>
        <dbReference type="Proteomes" id="UP000441585"/>
    </source>
</evidence>
<evidence type="ECO:0000313" key="3">
    <source>
        <dbReference type="EMBL" id="MRX54794.1"/>
    </source>
</evidence>
<dbReference type="InterPro" id="IPR018649">
    <property type="entry name" value="SHOCT"/>
</dbReference>
<dbReference type="InterPro" id="IPR039519">
    <property type="entry name" value="YokE-like_PH"/>
</dbReference>